<feature type="domain" description="Glucose/Sorbosone dehydrogenase" evidence="1">
    <location>
        <begin position="51"/>
        <end position="380"/>
    </location>
</feature>
<keyword evidence="3" id="KW-1185">Reference proteome</keyword>
<accession>A0ABR5A8W0</accession>
<dbReference type="PROSITE" id="PS51257">
    <property type="entry name" value="PROKAR_LIPOPROTEIN"/>
    <property type="match status" value="1"/>
</dbReference>
<dbReference type="RefSeq" id="WP_041059031.1">
    <property type="nucleotide sequence ID" value="NZ_JXAL01000001.1"/>
</dbReference>
<evidence type="ECO:0000313" key="2">
    <source>
        <dbReference type="EMBL" id="KIL37501.1"/>
    </source>
</evidence>
<name>A0ABR5A8W0_9BACL</name>
<gene>
    <name evidence="2" type="ORF">SD71_02390</name>
</gene>
<dbReference type="InterPro" id="IPR011042">
    <property type="entry name" value="6-blade_b-propeller_TolB-like"/>
</dbReference>
<evidence type="ECO:0000259" key="1">
    <source>
        <dbReference type="Pfam" id="PF07995"/>
    </source>
</evidence>
<comment type="caution">
    <text evidence="2">The sequence shown here is derived from an EMBL/GenBank/DDBJ whole genome shotgun (WGS) entry which is preliminary data.</text>
</comment>
<organism evidence="2 3">
    <name type="scientific">Cohnella kolymensis</name>
    <dbReference type="NCBI Taxonomy" id="1590652"/>
    <lineage>
        <taxon>Bacteria</taxon>
        <taxon>Bacillati</taxon>
        <taxon>Bacillota</taxon>
        <taxon>Bacilli</taxon>
        <taxon>Bacillales</taxon>
        <taxon>Paenibacillaceae</taxon>
        <taxon>Cohnella</taxon>
    </lineage>
</organism>
<proteinExistence type="predicted"/>
<dbReference type="Proteomes" id="UP000054526">
    <property type="component" value="Unassembled WGS sequence"/>
</dbReference>
<dbReference type="Pfam" id="PF07995">
    <property type="entry name" value="GSDH"/>
    <property type="match status" value="1"/>
</dbReference>
<sequence>MNRMITVITGLLIMIGITACSGSKETDVETGETADAAKVSLYPIFGDQRVEKPVGLEHRDDQPDLIYVIEQPGRIVSLNLKKPSDKPRTVLDITDRVHDEGPEQGLLGLAFHPEHPAQAYVNYTTETHTIIARYDADPGQQGQLDPASEQVLLTFEQPYANHNGGQLAFGPDGYLYIATGDGGNGGDPHNNGQNLDRLLGKILRIDVDKEQGGRAYAIPSDNPFLSGGAPEIYAYGLRNPWRFSFDPDAGQLWAADVGQNSYEEINIVEKGKNYGWRIQEGTECFNPKEGCDKTGLEQPIFTYGRDQGVSITGGFVYRGKQLPELMGQYIYGDYGSGTIWALSRKDNGSVGNEILIESKLNITSFGLDTGGEIYVCDQEGQIFQLRPSA</sequence>
<dbReference type="Gene3D" id="2.120.10.30">
    <property type="entry name" value="TolB, C-terminal domain"/>
    <property type="match status" value="1"/>
</dbReference>
<dbReference type="EMBL" id="JXAL01000001">
    <property type="protein sequence ID" value="KIL37501.1"/>
    <property type="molecule type" value="Genomic_DNA"/>
</dbReference>
<protein>
    <recommendedName>
        <fullName evidence="1">Glucose/Sorbosone dehydrogenase domain-containing protein</fullName>
    </recommendedName>
</protein>
<dbReference type="SUPFAM" id="SSF50952">
    <property type="entry name" value="Soluble quinoprotein glucose dehydrogenase"/>
    <property type="match status" value="1"/>
</dbReference>
<dbReference type="InterPro" id="IPR011041">
    <property type="entry name" value="Quinoprot_gluc/sorb_DH_b-prop"/>
</dbReference>
<reference evidence="2 3" key="1">
    <citation type="submission" date="2014-12" db="EMBL/GenBank/DDBJ databases">
        <title>Draft genome sequence of Cohnella kolymensis strain B-2846.</title>
        <authorList>
            <person name="Karlyshev A.V."/>
            <person name="Kudryashova E.B."/>
        </authorList>
    </citation>
    <scope>NUCLEOTIDE SEQUENCE [LARGE SCALE GENOMIC DNA]</scope>
    <source>
        <strain evidence="2 3">VKM B-2846</strain>
    </source>
</reference>
<dbReference type="PANTHER" id="PTHR19328">
    <property type="entry name" value="HEDGEHOG-INTERACTING PROTEIN"/>
    <property type="match status" value="1"/>
</dbReference>
<dbReference type="PANTHER" id="PTHR19328:SF75">
    <property type="entry name" value="ALDOSE SUGAR DEHYDROGENASE YLII"/>
    <property type="match status" value="1"/>
</dbReference>
<evidence type="ECO:0000313" key="3">
    <source>
        <dbReference type="Proteomes" id="UP000054526"/>
    </source>
</evidence>
<dbReference type="InterPro" id="IPR012938">
    <property type="entry name" value="Glc/Sorbosone_DH"/>
</dbReference>